<gene>
    <name evidence="3" type="ORF">GCM10010361_62320</name>
</gene>
<protein>
    <recommendedName>
        <fullName evidence="2">Pvc16 N-terminal domain-containing protein</fullName>
    </recommendedName>
</protein>
<feature type="compositionally biased region" description="Basic and acidic residues" evidence="1">
    <location>
        <begin position="319"/>
        <end position="328"/>
    </location>
</feature>
<keyword evidence="4" id="KW-1185">Reference proteome</keyword>
<feature type="compositionally biased region" description="Basic and acidic residues" evidence="1">
    <location>
        <begin position="184"/>
        <end position="196"/>
    </location>
</feature>
<evidence type="ECO:0000256" key="1">
    <source>
        <dbReference type="SAM" id="MobiDB-lite"/>
    </source>
</evidence>
<accession>A0ABN1B249</accession>
<evidence type="ECO:0000259" key="2">
    <source>
        <dbReference type="Pfam" id="PF14065"/>
    </source>
</evidence>
<evidence type="ECO:0000313" key="4">
    <source>
        <dbReference type="Proteomes" id="UP001500909"/>
    </source>
</evidence>
<reference evidence="3 4" key="1">
    <citation type="journal article" date="2019" name="Int. J. Syst. Evol. Microbiol.">
        <title>The Global Catalogue of Microorganisms (GCM) 10K type strain sequencing project: providing services to taxonomists for standard genome sequencing and annotation.</title>
        <authorList>
            <consortium name="The Broad Institute Genomics Platform"/>
            <consortium name="The Broad Institute Genome Sequencing Center for Infectious Disease"/>
            <person name="Wu L."/>
            <person name="Ma J."/>
        </authorList>
    </citation>
    <scope>NUCLEOTIDE SEQUENCE [LARGE SCALE GENOMIC DNA]</scope>
    <source>
        <strain evidence="3 4">JCM 4805</strain>
    </source>
</reference>
<feature type="domain" description="Pvc16 N-terminal" evidence="2">
    <location>
        <begin position="9"/>
        <end position="192"/>
    </location>
</feature>
<sequence length="328" mass="34611">MSNALAVATVTQALALLIEHNLHPEIDMAVSVETRKPPAEPALDPTITVFCYQVTHNPSMRNNDLVTRAADGTLLKRPAAAIDLHYLISAYGEETELVGQRLIGSVVRTLHEIPVLPKELIEEACRRPFLVGSDLAESLQRVRFTPTQMDVDETSKLWGMLHNTPYSLSVVYQASLILLDGHEKPLPAKPVRKPDVRVLPFGAPGAPERPSAQPEAAGDAPAAEHAPAETTPPVETTPPADASRTGVARAEAPGAAKKPAAERTTAVGRTTAVEGTAAVERTAAAKKAAGGAKPGAAPARSRTRTRPRKATGDSGSTGRADKDQGKEG</sequence>
<dbReference type="RefSeq" id="WP_346098669.1">
    <property type="nucleotide sequence ID" value="NZ_BAAABY010000045.1"/>
</dbReference>
<dbReference type="Pfam" id="PF14065">
    <property type="entry name" value="Pvc16_N"/>
    <property type="match status" value="1"/>
</dbReference>
<dbReference type="Proteomes" id="UP001500909">
    <property type="component" value="Unassembled WGS sequence"/>
</dbReference>
<dbReference type="InterPro" id="IPR025351">
    <property type="entry name" value="Pvc16_N"/>
</dbReference>
<feature type="compositionally biased region" description="Low complexity" evidence="1">
    <location>
        <begin position="212"/>
        <end position="300"/>
    </location>
</feature>
<comment type="caution">
    <text evidence="3">The sequence shown here is derived from an EMBL/GenBank/DDBJ whole genome shotgun (WGS) entry which is preliminary data.</text>
</comment>
<name>A0ABN1B249_9ACTN</name>
<dbReference type="EMBL" id="BAAABY010000045">
    <property type="protein sequence ID" value="GAA0488716.1"/>
    <property type="molecule type" value="Genomic_DNA"/>
</dbReference>
<organism evidence="3 4">
    <name type="scientific">Streptomyces olivaceiscleroticus</name>
    <dbReference type="NCBI Taxonomy" id="68245"/>
    <lineage>
        <taxon>Bacteria</taxon>
        <taxon>Bacillati</taxon>
        <taxon>Actinomycetota</taxon>
        <taxon>Actinomycetes</taxon>
        <taxon>Kitasatosporales</taxon>
        <taxon>Streptomycetaceae</taxon>
        <taxon>Streptomyces</taxon>
    </lineage>
</organism>
<evidence type="ECO:0000313" key="3">
    <source>
        <dbReference type="EMBL" id="GAA0488716.1"/>
    </source>
</evidence>
<feature type="region of interest" description="Disordered" evidence="1">
    <location>
        <begin position="184"/>
        <end position="328"/>
    </location>
</feature>
<proteinExistence type="predicted"/>